<comment type="similarity">
    <text evidence="2">Belongs to the immunoglobulin superfamily. BTN/MOG family.</text>
</comment>
<dbReference type="Proteomes" id="UP000504632">
    <property type="component" value="Chromosome 7"/>
</dbReference>
<dbReference type="InterPro" id="IPR006574">
    <property type="entry name" value="PRY"/>
</dbReference>
<dbReference type="InterPro" id="IPR036179">
    <property type="entry name" value="Ig-like_dom_sf"/>
</dbReference>
<sequence>MPSKDMEQFQVVGPDVSLVVGAGEDLMLPCSLKPNISAVNMRVGWFRVYTSDLLLHLYDNGDESKDQIQSYRGRTSLFKEELQKGNTSLKLSRVKITDEGEYRCVVRSENWFDDISLSVSVAAVGTYPVISMESYSKDGRLSLLCEIKGWNPEPEVVWLDNDGNLLPDEDTETLRDTERFHVKKRVTVHDSNTNRFFCRAILRDHMKEAEIVISMSEKAHAEYAEEKEKQILEVFTVGVTLDPDTANPCLILSDDRKQVTFGDTQQDLPDNPERFRYNNWLSVLGKEGFSSGKFYYEVQVSEKTDWALGVATESVERKSPIKWCPENGYWTVGLWDDNEYKDLLNPSVFHSLKQKPQKVGVFVDYEEGLVSFYDVEARSHIYSYTGQTFTEKMYPFFNPWHNTRGKNSAPLIITPVHYME</sequence>
<dbReference type="GO" id="GO:1903037">
    <property type="term" value="P:regulation of leukocyte cell-cell adhesion"/>
    <property type="evidence" value="ECO:0007669"/>
    <property type="project" value="UniProtKB-ARBA"/>
</dbReference>
<dbReference type="SUPFAM" id="SSF49899">
    <property type="entry name" value="Concanavalin A-like lectins/glucanases"/>
    <property type="match status" value="1"/>
</dbReference>
<evidence type="ECO:0000256" key="2">
    <source>
        <dbReference type="ARBA" id="ARBA00007591"/>
    </source>
</evidence>
<evidence type="ECO:0000256" key="1">
    <source>
        <dbReference type="ARBA" id="ARBA00004479"/>
    </source>
</evidence>
<dbReference type="InterPro" id="IPR043136">
    <property type="entry name" value="B30.2/SPRY_sf"/>
</dbReference>
<evidence type="ECO:0000313" key="12">
    <source>
        <dbReference type="Proteomes" id="UP000504632"/>
    </source>
</evidence>
<dbReference type="OrthoDB" id="10055806at2759"/>
<dbReference type="GeneID" id="115816353"/>
<dbReference type="InterPro" id="IPR013783">
    <property type="entry name" value="Ig-like_fold"/>
</dbReference>
<dbReference type="InterPro" id="IPR013320">
    <property type="entry name" value="ConA-like_dom_sf"/>
</dbReference>
<dbReference type="SMART" id="SM00589">
    <property type="entry name" value="PRY"/>
    <property type="match status" value="1"/>
</dbReference>
<dbReference type="GO" id="GO:0050863">
    <property type="term" value="P:regulation of T cell activation"/>
    <property type="evidence" value="ECO:0007669"/>
    <property type="project" value="UniProtKB-ARBA"/>
</dbReference>
<dbReference type="GO" id="GO:0001817">
    <property type="term" value="P:regulation of cytokine production"/>
    <property type="evidence" value="ECO:0007669"/>
    <property type="project" value="TreeGrafter"/>
</dbReference>
<accession>A0A6J2VQE3</accession>
<dbReference type="Pfam" id="PF07686">
    <property type="entry name" value="V-set"/>
    <property type="match status" value="1"/>
</dbReference>
<keyword evidence="5" id="KW-1133">Transmembrane helix</keyword>
<keyword evidence="12" id="KW-1185">Reference proteome</keyword>
<gene>
    <name evidence="13" type="primary">LOC115816353</name>
</gene>
<evidence type="ECO:0000256" key="3">
    <source>
        <dbReference type="ARBA" id="ARBA00022692"/>
    </source>
</evidence>
<keyword evidence="7" id="KW-1015">Disulfide bond</keyword>
<evidence type="ECO:0000256" key="6">
    <source>
        <dbReference type="ARBA" id="ARBA00023136"/>
    </source>
</evidence>
<dbReference type="InterPro" id="IPR050504">
    <property type="entry name" value="IgSF_BTN/MOG"/>
</dbReference>
<dbReference type="InterPro" id="IPR003599">
    <property type="entry name" value="Ig_sub"/>
</dbReference>
<name>A0A6J2VQE3_CHACN</name>
<evidence type="ECO:0000256" key="4">
    <source>
        <dbReference type="ARBA" id="ARBA00022729"/>
    </source>
</evidence>
<dbReference type="CDD" id="cd00096">
    <property type="entry name" value="Ig"/>
    <property type="match status" value="1"/>
</dbReference>
<dbReference type="PROSITE" id="PS50188">
    <property type="entry name" value="B302_SPRY"/>
    <property type="match status" value="1"/>
</dbReference>
<dbReference type="PRINTS" id="PR01407">
    <property type="entry name" value="BUTYPHLNCDUF"/>
</dbReference>
<dbReference type="SMART" id="SM00406">
    <property type="entry name" value="IGv"/>
    <property type="match status" value="1"/>
</dbReference>
<dbReference type="CDD" id="cd13733">
    <property type="entry name" value="SPRY_PRY_C-I_1"/>
    <property type="match status" value="1"/>
</dbReference>
<dbReference type="PANTHER" id="PTHR24100">
    <property type="entry name" value="BUTYROPHILIN"/>
    <property type="match status" value="1"/>
</dbReference>
<dbReference type="SMART" id="SM00409">
    <property type="entry name" value="IG"/>
    <property type="match status" value="1"/>
</dbReference>
<evidence type="ECO:0000256" key="8">
    <source>
        <dbReference type="ARBA" id="ARBA00023180"/>
    </source>
</evidence>
<dbReference type="GO" id="GO:0005102">
    <property type="term" value="F:signaling receptor binding"/>
    <property type="evidence" value="ECO:0007669"/>
    <property type="project" value="TreeGrafter"/>
</dbReference>
<dbReference type="PANTHER" id="PTHR24100:SF151">
    <property type="entry name" value="ICOS LIGAND"/>
    <property type="match status" value="1"/>
</dbReference>
<dbReference type="SMART" id="SM00449">
    <property type="entry name" value="SPRY"/>
    <property type="match status" value="1"/>
</dbReference>
<dbReference type="GO" id="GO:0009897">
    <property type="term" value="C:external side of plasma membrane"/>
    <property type="evidence" value="ECO:0007669"/>
    <property type="project" value="TreeGrafter"/>
</dbReference>
<proteinExistence type="inferred from homology"/>
<evidence type="ECO:0000256" key="7">
    <source>
        <dbReference type="ARBA" id="ARBA00023157"/>
    </source>
</evidence>
<reference evidence="13" key="1">
    <citation type="submission" date="2025-08" db="UniProtKB">
        <authorList>
            <consortium name="RefSeq"/>
        </authorList>
    </citation>
    <scope>IDENTIFICATION</scope>
</reference>
<comment type="subcellular location">
    <subcellularLocation>
        <location evidence="1">Membrane</location>
        <topology evidence="1">Single-pass type I membrane protein</topology>
    </subcellularLocation>
</comment>
<evidence type="ECO:0000256" key="5">
    <source>
        <dbReference type="ARBA" id="ARBA00022989"/>
    </source>
</evidence>
<evidence type="ECO:0000259" key="10">
    <source>
        <dbReference type="PROSITE" id="PS50188"/>
    </source>
</evidence>
<dbReference type="InterPro" id="IPR001870">
    <property type="entry name" value="B30.2/SPRY"/>
</dbReference>
<keyword evidence="8" id="KW-0325">Glycoprotein</keyword>
<dbReference type="InterPro" id="IPR013106">
    <property type="entry name" value="Ig_V-set"/>
</dbReference>
<feature type="domain" description="Ig-like" evidence="11">
    <location>
        <begin position="128"/>
        <end position="214"/>
    </location>
</feature>
<dbReference type="InterPro" id="IPR003877">
    <property type="entry name" value="SPRY_dom"/>
</dbReference>
<dbReference type="Pfam" id="PF22705">
    <property type="entry name" value="C2-set_3"/>
    <property type="match status" value="1"/>
</dbReference>
<dbReference type="Gene3D" id="2.60.120.920">
    <property type="match status" value="1"/>
</dbReference>
<dbReference type="Pfam" id="PF13765">
    <property type="entry name" value="PRY"/>
    <property type="match status" value="1"/>
</dbReference>
<feature type="domain" description="Ig-like" evidence="11">
    <location>
        <begin position="2"/>
        <end position="120"/>
    </location>
</feature>
<dbReference type="SUPFAM" id="SSF48726">
    <property type="entry name" value="Immunoglobulin"/>
    <property type="match status" value="2"/>
</dbReference>
<evidence type="ECO:0000313" key="13">
    <source>
        <dbReference type="RefSeq" id="XP_030635170.1"/>
    </source>
</evidence>
<protein>
    <submittedName>
        <fullName evidence="13">Butyrophilin subfamily 1 member A1-like</fullName>
    </submittedName>
</protein>
<dbReference type="Gene3D" id="2.60.40.10">
    <property type="entry name" value="Immunoglobulins"/>
    <property type="match status" value="2"/>
</dbReference>
<dbReference type="AlphaFoldDB" id="A0A6J2VQE3"/>
<keyword evidence="9" id="KW-0393">Immunoglobulin domain</keyword>
<dbReference type="InterPro" id="IPR053896">
    <property type="entry name" value="BTN3A2-like_Ig-C"/>
</dbReference>
<dbReference type="FunFam" id="2.60.40.10:FF:000142">
    <property type="entry name" value="V-set domain-containing T-cell activation inhibitor 1"/>
    <property type="match status" value="1"/>
</dbReference>
<dbReference type="GO" id="GO:0050852">
    <property type="term" value="P:T cell receptor signaling pathway"/>
    <property type="evidence" value="ECO:0007669"/>
    <property type="project" value="TreeGrafter"/>
</dbReference>
<dbReference type="FunFam" id="2.60.120.920:FF:000004">
    <property type="entry name" value="Butyrophilin subfamily 1 member A1"/>
    <property type="match status" value="1"/>
</dbReference>
<dbReference type="InterPro" id="IPR003879">
    <property type="entry name" value="Butyrophylin_SPRY"/>
</dbReference>
<dbReference type="InParanoid" id="A0A6J2VQE3"/>
<evidence type="ECO:0000256" key="9">
    <source>
        <dbReference type="ARBA" id="ARBA00023319"/>
    </source>
</evidence>
<dbReference type="Pfam" id="PF00622">
    <property type="entry name" value="SPRY"/>
    <property type="match status" value="1"/>
</dbReference>
<organism evidence="12 13">
    <name type="scientific">Chanos chanos</name>
    <name type="common">Milkfish</name>
    <name type="synonym">Mugil chanos</name>
    <dbReference type="NCBI Taxonomy" id="29144"/>
    <lineage>
        <taxon>Eukaryota</taxon>
        <taxon>Metazoa</taxon>
        <taxon>Chordata</taxon>
        <taxon>Craniata</taxon>
        <taxon>Vertebrata</taxon>
        <taxon>Euteleostomi</taxon>
        <taxon>Actinopterygii</taxon>
        <taxon>Neopterygii</taxon>
        <taxon>Teleostei</taxon>
        <taxon>Ostariophysi</taxon>
        <taxon>Gonorynchiformes</taxon>
        <taxon>Chanidae</taxon>
        <taxon>Chanos</taxon>
    </lineage>
</organism>
<dbReference type="InterPro" id="IPR007110">
    <property type="entry name" value="Ig-like_dom"/>
</dbReference>
<dbReference type="RefSeq" id="XP_030635170.1">
    <property type="nucleotide sequence ID" value="XM_030779310.1"/>
</dbReference>
<evidence type="ECO:0000259" key="11">
    <source>
        <dbReference type="PROSITE" id="PS50835"/>
    </source>
</evidence>
<keyword evidence="4" id="KW-0732">Signal</keyword>
<feature type="domain" description="B30.2/SPRY" evidence="10">
    <location>
        <begin position="219"/>
        <end position="418"/>
    </location>
</feature>
<keyword evidence="3" id="KW-0812">Transmembrane</keyword>
<dbReference type="PROSITE" id="PS50835">
    <property type="entry name" value="IG_LIKE"/>
    <property type="match status" value="2"/>
</dbReference>
<keyword evidence="6" id="KW-0472">Membrane</keyword>